<accession>A0AAN9JTP7</accession>
<dbReference type="Proteomes" id="UP001367508">
    <property type="component" value="Unassembled WGS sequence"/>
</dbReference>
<sequence length="80" mass="8635">MYRGYSFFHHTSSILFPSLASSIQLIDPPSSVVFSCLVSSILNLALPSSTSSLSSTSFNITSSQVVQRVLGCKQEISHPL</sequence>
<reference evidence="1 2" key="1">
    <citation type="submission" date="2024-01" db="EMBL/GenBank/DDBJ databases">
        <title>The genomes of 5 underutilized Papilionoideae crops provide insights into root nodulation and disease resistanc.</title>
        <authorList>
            <person name="Jiang F."/>
        </authorList>
    </citation>
    <scope>NUCLEOTIDE SEQUENCE [LARGE SCALE GENOMIC DNA]</scope>
    <source>
        <strain evidence="1">LVBAO_FW01</strain>
        <tissue evidence="1">Leaves</tissue>
    </source>
</reference>
<evidence type="ECO:0000313" key="1">
    <source>
        <dbReference type="EMBL" id="KAK7304947.1"/>
    </source>
</evidence>
<name>A0AAN9JTP7_CANGL</name>
<proteinExistence type="predicted"/>
<protein>
    <submittedName>
        <fullName evidence="1">Uncharacterized protein</fullName>
    </submittedName>
</protein>
<keyword evidence="2" id="KW-1185">Reference proteome</keyword>
<evidence type="ECO:0000313" key="2">
    <source>
        <dbReference type="Proteomes" id="UP001367508"/>
    </source>
</evidence>
<organism evidence="1 2">
    <name type="scientific">Canavalia gladiata</name>
    <name type="common">Sword bean</name>
    <name type="synonym">Dolichos gladiatus</name>
    <dbReference type="NCBI Taxonomy" id="3824"/>
    <lineage>
        <taxon>Eukaryota</taxon>
        <taxon>Viridiplantae</taxon>
        <taxon>Streptophyta</taxon>
        <taxon>Embryophyta</taxon>
        <taxon>Tracheophyta</taxon>
        <taxon>Spermatophyta</taxon>
        <taxon>Magnoliopsida</taxon>
        <taxon>eudicotyledons</taxon>
        <taxon>Gunneridae</taxon>
        <taxon>Pentapetalae</taxon>
        <taxon>rosids</taxon>
        <taxon>fabids</taxon>
        <taxon>Fabales</taxon>
        <taxon>Fabaceae</taxon>
        <taxon>Papilionoideae</taxon>
        <taxon>50 kb inversion clade</taxon>
        <taxon>NPAAA clade</taxon>
        <taxon>indigoferoid/millettioid clade</taxon>
        <taxon>Phaseoleae</taxon>
        <taxon>Canavalia</taxon>
    </lineage>
</organism>
<gene>
    <name evidence="1" type="ORF">VNO77_42841</name>
</gene>
<dbReference type="EMBL" id="JAYMYQ010000011">
    <property type="protein sequence ID" value="KAK7304947.1"/>
    <property type="molecule type" value="Genomic_DNA"/>
</dbReference>
<comment type="caution">
    <text evidence="1">The sequence shown here is derived from an EMBL/GenBank/DDBJ whole genome shotgun (WGS) entry which is preliminary data.</text>
</comment>
<dbReference type="AlphaFoldDB" id="A0AAN9JTP7"/>